<keyword evidence="6" id="KW-1185">Reference proteome</keyword>
<dbReference type="PANTHER" id="PTHR15231:SF1">
    <property type="entry name" value="PHOSPHATIDYLINOSITOL N-ACETYLGLUCOSAMINYLTRANSFERASE SUBUNIT H"/>
    <property type="match status" value="1"/>
</dbReference>
<comment type="similarity">
    <text evidence="2">Belongs to the PIGH family.</text>
</comment>
<evidence type="ECO:0000313" key="6">
    <source>
        <dbReference type="Proteomes" id="UP001140206"/>
    </source>
</evidence>
<dbReference type="PANTHER" id="PTHR15231">
    <property type="entry name" value="PHOSPHATIDYLINOSITOL N-ACETYLGLUCOSAMINYLTRANSFERASE SUBUNIT H"/>
    <property type="match status" value="1"/>
</dbReference>
<evidence type="ECO:0000259" key="4">
    <source>
        <dbReference type="Pfam" id="PF10181"/>
    </source>
</evidence>
<organism evidence="5 6">
    <name type="scientific">Rhynchospora pubera</name>
    <dbReference type="NCBI Taxonomy" id="906938"/>
    <lineage>
        <taxon>Eukaryota</taxon>
        <taxon>Viridiplantae</taxon>
        <taxon>Streptophyta</taxon>
        <taxon>Embryophyta</taxon>
        <taxon>Tracheophyta</taxon>
        <taxon>Spermatophyta</taxon>
        <taxon>Magnoliopsida</taxon>
        <taxon>Liliopsida</taxon>
        <taxon>Poales</taxon>
        <taxon>Cyperaceae</taxon>
        <taxon>Cyperoideae</taxon>
        <taxon>Rhynchosporeae</taxon>
        <taxon>Rhynchospora</taxon>
    </lineage>
</organism>
<keyword evidence="3" id="KW-0472">Membrane</keyword>
<comment type="pathway">
    <text evidence="1">Glycolipid biosynthesis; glycosylphosphatidylinositol-anchor biosynthesis.</text>
</comment>
<proteinExistence type="inferred from homology"/>
<gene>
    <name evidence="5" type="ORF">LUZ62_040550</name>
</gene>
<protein>
    <submittedName>
        <fullName evidence="5">Phosphatidylinositolglycan-like protein</fullName>
    </submittedName>
</protein>
<evidence type="ECO:0000313" key="5">
    <source>
        <dbReference type="EMBL" id="KAJ4789304.1"/>
    </source>
</evidence>
<accession>A0AAV8F851</accession>
<comment type="caution">
    <text evidence="5">The sequence shown here is derived from an EMBL/GenBank/DDBJ whole genome shotgun (WGS) entry which is preliminary data.</text>
</comment>
<keyword evidence="3" id="KW-1133">Transmembrane helix</keyword>
<feature type="transmembrane region" description="Helical" evidence="3">
    <location>
        <begin position="40"/>
        <end position="58"/>
    </location>
</feature>
<evidence type="ECO:0000256" key="2">
    <source>
        <dbReference type="ARBA" id="ARBA00009610"/>
    </source>
</evidence>
<keyword evidence="3" id="KW-0812">Transmembrane</keyword>
<evidence type="ECO:0000256" key="1">
    <source>
        <dbReference type="ARBA" id="ARBA00004687"/>
    </source>
</evidence>
<dbReference type="GO" id="GO:0006506">
    <property type="term" value="P:GPI anchor biosynthetic process"/>
    <property type="evidence" value="ECO:0007669"/>
    <property type="project" value="InterPro"/>
</dbReference>
<reference evidence="5" key="1">
    <citation type="submission" date="2022-08" db="EMBL/GenBank/DDBJ databases">
        <authorList>
            <person name="Marques A."/>
        </authorList>
    </citation>
    <scope>NUCLEOTIDE SEQUENCE</scope>
    <source>
        <strain evidence="5">RhyPub2mFocal</strain>
        <tissue evidence="5">Leaves</tissue>
    </source>
</reference>
<feature type="domain" description="Phosphatidylinositol N-acetylglucosaminyltransferase subunit H conserved" evidence="4">
    <location>
        <begin position="125"/>
        <end position="170"/>
    </location>
</feature>
<dbReference type="GO" id="GO:0000506">
    <property type="term" value="C:glycosylphosphatidylinositol-N-acetylglucosaminyltransferase (GPI-GnT) complex"/>
    <property type="evidence" value="ECO:0007669"/>
    <property type="project" value="InterPro"/>
</dbReference>
<dbReference type="InterPro" id="IPR044215">
    <property type="entry name" value="PIG-H"/>
</dbReference>
<dbReference type="EMBL" id="JAMFTS010000002">
    <property type="protein sequence ID" value="KAJ4789304.1"/>
    <property type="molecule type" value="Genomic_DNA"/>
</dbReference>
<name>A0AAV8F851_9POAL</name>
<evidence type="ECO:0000256" key="3">
    <source>
        <dbReference type="SAM" id="Phobius"/>
    </source>
</evidence>
<dbReference type="AlphaFoldDB" id="A0AAV8F851"/>
<sequence length="200" mass="22953">MKNGRDSHDTYKYVRTDTSTLDKVIDVHDVYVKRSKLRVLFSYIGRLILLANMSLLLIEKDKLSIVSFWRLFLGVVSAKLLQYKPIKKVMVDGSVTFPPINYIRSGVAAIHIERPPLFQSLTDCGRIDRKFIQMGKILKPVLNECVTPVTCYWSLVLVLRDDDQLALVFQKLQPPIKILVPVWKALCKSTNLEDHSHSLK</sequence>
<dbReference type="Pfam" id="PF10181">
    <property type="entry name" value="PIG-H"/>
    <property type="match status" value="1"/>
</dbReference>
<dbReference type="Proteomes" id="UP001140206">
    <property type="component" value="Chromosome 2"/>
</dbReference>
<dbReference type="InterPro" id="IPR019328">
    <property type="entry name" value="PIGH-H_dom"/>
</dbReference>